<dbReference type="PROSITE" id="PS50076">
    <property type="entry name" value="DNAJ_2"/>
    <property type="match status" value="1"/>
</dbReference>
<feature type="domain" description="J" evidence="3">
    <location>
        <begin position="169"/>
        <end position="249"/>
    </location>
</feature>
<evidence type="ECO:0000313" key="4">
    <source>
        <dbReference type="EMBL" id="PLW58473.1"/>
    </source>
</evidence>
<dbReference type="GO" id="GO:0044571">
    <property type="term" value="P:[2Fe-2S] cluster assembly"/>
    <property type="evidence" value="ECO:0007669"/>
    <property type="project" value="InterPro"/>
</dbReference>
<proteinExistence type="inferred from homology"/>
<sequence>MHTNPGACTRFIAAGSAARGCSPFGRQAGYSIQPVFGVPVSGAVLSEHTATHDKVSSDLLNIIAPRIRVHHRQFSPPCIAVRSFHSSGANRSLASHENHPKELAPYPRCPTCSSEIRTNFNQTTKMEEKCKCPNCRSFIPTGVVITSNYGRDRLERRDEEGNDQDHRIDYFKLFGIEKKFKDLDLTKLKKSYHLWQQLVHPDFSGANKDLENHPSDLSIKYMKDWSVLVNRAKNTLSDELKRAEYLMKLHASVELSDESDSLDNTDLLMEILEVRERLEDAQTPGEIESIKKTNQQSVQEVLEGLDRKFQVLIHDSSHSGESESAKELVIKLRYLNKVAQIISSTDL</sequence>
<dbReference type="Gene3D" id="1.20.1280.20">
    <property type="entry name" value="HscB, C-terminal domain"/>
    <property type="match status" value="1"/>
</dbReference>
<dbReference type="GO" id="GO:0001671">
    <property type="term" value="F:ATPase activator activity"/>
    <property type="evidence" value="ECO:0007669"/>
    <property type="project" value="InterPro"/>
</dbReference>
<dbReference type="InterPro" id="IPR009073">
    <property type="entry name" value="HscB_oligo_C"/>
</dbReference>
<dbReference type="NCBIfam" id="TIGR00714">
    <property type="entry name" value="hscB"/>
    <property type="match status" value="1"/>
</dbReference>
<gene>
    <name evidence="4" type="ORF">PCANC_00492</name>
</gene>
<dbReference type="InterPro" id="IPR001623">
    <property type="entry name" value="DnaJ_domain"/>
</dbReference>
<dbReference type="STRING" id="200324.A0A2N5W8B4"/>
<evidence type="ECO:0000313" key="5">
    <source>
        <dbReference type="Proteomes" id="UP000235388"/>
    </source>
</evidence>
<dbReference type="Proteomes" id="UP000235388">
    <property type="component" value="Unassembled WGS sequence"/>
</dbReference>
<dbReference type="GO" id="GO:0051087">
    <property type="term" value="F:protein-folding chaperone binding"/>
    <property type="evidence" value="ECO:0007669"/>
    <property type="project" value="InterPro"/>
</dbReference>
<comment type="similarity">
    <text evidence="1">Belongs to the HscB family.</text>
</comment>
<keyword evidence="2" id="KW-0143">Chaperone</keyword>
<accession>A0A2N5W8B4</accession>
<evidence type="ECO:0000256" key="2">
    <source>
        <dbReference type="ARBA" id="ARBA00023186"/>
    </source>
</evidence>
<evidence type="ECO:0000259" key="3">
    <source>
        <dbReference type="PROSITE" id="PS50076"/>
    </source>
</evidence>
<dbReference type="Pfam" id="PF07743">
    <property type="entry name" value="HSCB_C"/>
    <property type="match status" value="1"/>
</dbReference>
<dbReference type="InterPro" id="IPR004640">
    <property type="entry name" value="HscB"/>
</dbReference>
<dbReference type="GO" id="GO:0051259">
    <property type="term" value="P:protein complex oligomerization"/>
    <property type="evidence" value="ECO:0007669"/>
    <property type="project" value="InterPro"/>
</dbReference>
<comment type="caution">
    <text evidence="4">The sequence shown here is derived from an EMBL/GenBank/DDBJ whole genome shotgun (WGS) entry which is preliminary data.</text>
</comment>
<dbReference type="EMBL" id="PGCJ01000003">
    <property type="protein sequence ID" value="PLW58473.1"/>
    <property type="molecule type" value="Genomic_DNA"/>
</dbReference>
<reference evidence="4 5" key="1">
    <citation type="submission" date="2017-11" db="EMBL/GenBank/DDBJ databases">
        <title>De novo assembly and phasing of dikaryotic genomes from two isolates of Puccinia coronata f. sp. avenae, the causal agent of oat crown rust.</title>
        <authorList>
            <person name="Miller M.E."/>
            <person name="Zhang Y."/>
            <person name="Omidvar V."/>
            <person name="Sperschneider J."/>
            <person name="Schwessinger B."/>
            <person name="Raley C."/>
            <person name="Palmer J.M."/>
            <person name="Garnica D."/>
            <person name="Upadhyaya N."/>
            <person name="Rathjen J."/>
            <person name="Taylor J.M."/>
            <person name="Park R.F."/>
            <person name="Dodds P.N."/>
            <person name="Hirsch C.D."/>
            <person name="Kianian S.F."/>
            <person name="Figueroa M."/>
        </authorList>
    </citation>
    <scope>NUCLEOTIDE SEQUENCE [LARGE SCALE GENOMIC DNA]</scope>
    <source>
        <strain evidence="4">12NC29</strain>
    </source>
</reference>
<evidence type="ECO:0000256" key="1">
    <source>
        <dbReference type="ARBA" id="ARBA00010476"/>
    </source>
</evidence>
<dbReference type="InterPro" id="IPR036869">
    <property type="entry name" value="J_dom_sf"/>
</dbReference>
<dbReference type="InterPro" id="IPR036386">
    <property type="entry name" value="HscB_C_sf"/>
</dbReference>
<dbReference type="GO" id="GO:0005739">
    <property type="term" value="C:mitochondrion"/>
    <property type="evidence" value="ECO:0007669"/>
    <property type="project" value="TreeGrafter"/>
</dbReference>
<dbReference type="OrthoDB" id="448954at2759"/>
<dbReference type="SUPFAM" id="SSF47144">
    <property type="entry name" value="HSC20 (HSCB), C-terminal oligomerisation domain"/>
    <property type="match status" value="1"/>
</dbReference>
<dbReference type="PANTHER" id="PTHR14021:SF15">
    <property type="entry name" value="IRON-SULFUR CLUSTER CO-CHAPERONE PROTEIN HSCB"/>
    <property type="match status" value="1"/>
</dbReference>
<dbReference type="AlphaFoldDB" id="A0A2N5W8B4"/>
<protein>
    <recommendedName>
        <fullName evidence="3">J domain-containing protein</fullName>
    </recommendedName>
</protein>
<keyword evidence="5" id="KW-1185">Reference proteome</keyword>
<dbReference type="SUPFAM" id="SSF46565">
    <property type="entry name" value="Chaperone J-domain"/>
    <property type="match status" value="1"/>
</dbReference>
<name>A0A2N5W8B4_9BASI</name>
<organism evidence="4 5">
    <name type="scientific">Puccinia coronata f. sp. avenae</name>
    <dbReference type="NCBI Taxonomy" id="200324"/>
    <lineage>
        <taxon>Eukaryota</taxon>
        <taxon>Fungi</taxon>
        <taxon>Dikarya</taxon>
        <taxon>Basidiomycota</taxon>
        <taxon>Pucciniomycotina</taxon>
        <taxon>Pucciniomycetes</taxon>
        <taxon>Pucciniales</taxon>
        <taxon>Pucciniaceae</taxon>
        <taxon>Puccinia</taxon>
    </lineage>
</organism>
<dbReference type="Gene3D" id="1.10.287.110">
    <property type="entry name" value="DnaJ domain"/>
    <property type="match status" value="1"/>
</dbReference>
<dbReference type="CDD" id="cd06257">
    <property type="entry name" value="DnaJ"/>
    <property type="match status" value="1"/>
</dbReference>
<dbReference type="PANTHER" id="PTHR14021">
    <property type="entry name" value="IRON-SULFUR CLUSTER CO-CHAPERONE PROTEIN HSCB"/>
    <property type="match status" value="1"/>
</dbReference>